<dbReference type="InterPro" id="IPR045584">
    <property type="entry name" value="Pilin-like"/>
</dbReference>
<dbReference type="PANTHER" id="PTHR30093:SF2">
    <property type="entry name" value="TYPE II SECRETION SYSTEM PROTEIN H"/>
    <property type="match status" value="1"/>
</dbReference>
<evidence type="ECO:0000313" key="3">
    <source>
        <dbReference type="EMBL" id="MCO6043115.1"/>
    </source>
</evidence>
<evidence type="ECO:0000256" key="1">
    <source>
        <dbReference type="SAM" id="MobiDB-lite"/>
    </source>
</evidence>
<dbReference type="InterPro" id="IPR012902">
    <property type="entry name" value="N_methyl_site"/>
</dbReference>
<evidence type="ECO:0000313" key="4">
    <source>
        <dbReference type="Proteomes" id="UP001155241"/>
    </source>
</evidence>
<feature type="compositionally biased region" description="Gly residues" evidence="1">
    <location>
        <begin position="324"/>
        <end position="333"/>
    </location>
</feature>
<dbReference type="NCBIfam" id="TIGR02532">
    <property type="entry name" value="IV_pilin_GFxxxE"/>
    <property type="match status" value="1"/>
</dbReference>
<dbReference type="NCBIfam" id="TIGR04294">
    <property type="entry name" value="pre_pil_HX9DG"/>
    <property type="match status" value="1"/>
</dbReference>
<proteinExistence type="predicted"/>
<dbReference type="Proteomes" id="UP001155241">
    <property type="component" value="Unassembled WGS sequence"/>
</dbReference>
<dbReference type="EMBL" id="JAMXLR010000017">
    <property type="protein sequence ID" value="MCO6043115.1"/>
    <property type="molecule type" value="Genomic_DNA"/>
</dbReference>
<dbReference type="RefSeq" id="WP_252851215.1">
    <property type="nucleotide sequence ID" value="NZ_JAMXLR010000017.1"/>
</dbReference>
<evidence type="ECO:0000259" key="2">
    <source>
        <dbReference type="Pfam" id="PF07596"/>
    </source>
</evidence>
<dbReference type="InterPro" id="IPR027558">
    <property type="entry name" value="Pre_pil_HX9DG_C"/>
</dbReference>
<accession>A0A9X2F6G0</accession>
<dbReference type="PANTHER" id="PTHR30093">
    <property type="entry name" value="GENERAL SECRETION PATHWAY PROTEIN G"/>
    <property type="match status" value="1"/>
</dbReference>
<reference evidence="3" key="1">
    <citation type="submission" date="2022-06" db="EMBL/GenBank/DDBJ databases">
        <title>Aeoliella straminimaris, a novel planctomycete from sediments.</title>
        <authorList>
            <person name="Vitorino I.R."/>
            <person name="Lage O.M."/>
        </authorList>
    </citation>
    <scope>NUCLEOTIDE SEQUENCE</scope>
    <source>
        <strain evidence="3">ICT_H6.2</strain>
    </source>
</reference>
<sequence length="333" mass="35699">MRSAFTLVELLVVIAIIGILVALLLPAVQAAREAARRTQCSNNLKQLGLALQNFHSQFNQFPANSRWYAGDTTARKGSVHVQLLPFIEGSSFHERLNLDGDVAAQIEADETLRTTELPHLRCPSDDFPKLTPNPLPGGGAGGYPPTNYGTSVGAQKTSGLGACQTLYPGNTFGNGPSPDGNSEKASEISGVFSRRGWAASIREILDGTTNTIAMGETRPGCSTSIQHPWWSSQQWYAGTAPPINYPTCPQEGLGNDGTPTKNCNSWNNWVTDAGFKSKHPGGAQFAFCDGSVQFLQEDIDYLNFQRRGDRRDGTLDDTPLTTAGSGGPSGPVR</sequence>
<gene>
    <name evidence="3" type="ORF">NG895_04285</name>
</gene>
<dbReference type="Pfam" id="PF07963">
    <property type="entry name" value="N_methyl"/>
    <property type="match status" value="1"/>
</dbReference>
<dbReference type="InterPro" id="IPR011453">
    <property type="entry name" value="DUF1559"/>
</dbReference>
<comment type="caution">
    <text evidence="3">The sequence shown here is derived from an EMBL/GenBank/DDBJ whole genome shotgun (WGS) entry which is preliminary data.</text>
</comment>
<dbReference type="Pfam" id="PF07596">
    <property type="entry name" value="SBP_bac_10"/>
    <property type="match status" value="1"/>
</dbReference>
<dbReference type="Gene3D" id="3.30.700.10">
    <property type="entry name" value="Glycoprotein, Type 4 Pilin"/>
    <property type="match status" value="1"/>
</dbReference>
<dbReference type="AlphaFoldDB" id="A0A9X2F6G0"/>
<protein>
    <submittedName>
        <fullName evidence="3">DUF1559 domain-containing protein</fullName>
    </submittedName>
</protein>
<feature type="domain" description="DUF1559" evidence="2">
    <location>
        <begin position="29"/>
        <end position="300"/>
    </location>
</feature>
<organism evidence="3 4">
    <name type="scientific">Aeoliella straminimaris</name>
    <dbReference type="NCBI Taxonomy" id="2954799"/>
    <lineage>
        <taxon>Bacteria</taxon>
        <taxon>Pseudomonadati</taxon>
        <taxon>Planctomycetota</taxon>
        <taxon>Planctomycetia</taxon>
        <taxon>Pirellulales</taxon>
        <taxon>Lacipirellulaceae</taxon>
        <taxon>Aeoliella</taxon>
    </lineage>
</organism>
<feature type="region of interest" description="Disordered" evidence="1">
    <location>
        <begin position="308"/>
        <end position="333"/>
    </location>
</feature>
<keyword evidence="4" id="KW-1185">Reference proteome</keyword>
<name>A0A9X2F6G0_9BACT</name>
<dbReference type="SUPFAM" id="SSF54523">
    <property type="entry name" value="Pili subunits"/>
    <property type="match status" value="1"/>
</dbReference>